<keyword evidence="2" id="KW-1185">Reference proteome</keyword>
<evidence type="ECO:0000313" key="1">
    <source>
        <dbReference type="EMBL" id="KAH1072639.1"/>
    </source>
</evidence>
<proteinExistence type="predicted"/>
<name>A0A9D3V5I9_9ROSI</name>
<organism evidence="1 2">
    <name type="scientific">Gossypium stocksii</name>
    <dbReference type="NCBI Taxonomy" id="47602"/>
    <lineage>
        <taxon>Eukaryota</taxon>
        <taxon>Viridiplantae</taxon>
        <taxon>Streptophyta</taxon>
        <taxon>Embryophyta</taxon>
        <taxon>Tracheophyta</taxon>
        <taxon>Spermatophyta</taxon>
        <taxon>Magnoliopsida</taxon>
        <taxon>eudicotyledons</taxon>
        <taxon>Gunneridae</taxon>
        <taxon>Pentapetalae</taxon>
        <taxon>rosids</taxon>
        <taxon>malvids</taxon>
        <taxon>Malvales</taxon>
        <taxon>Malvaceae</taxon>
        <taxon>Malvoideae</taxon>
        <taxon>Gossypium</taxon>
    </lineage>
</organism>
<accession>A0A9D3V5I9</accession>
<evidence type="ECO:0000313" key="2">
    <source>
        <dbReference type="Proteomes" id="UP000828251"/>
    </source>
</evidence>
<dbReference type="Proteomes" id="UP000828251">
    <property type="component" value="Unassembled WGS sequence"/>
</dbReference>
<comment type="caution">
    <text evidence="1">The sequence shown here is derived from an EMBL/GenBank/DDBJ whole genome shotgun (WGS) entry which is preliminary data.</text>
</comment>
<sequence length="76" mass="8768">MIYQVKVEKSRSIMAIDSPLKRPKDEHGWRVSFNENNERMMVNDNGDDHLVTITTIANHEVKKILINSGIIVKVLH</sequence>
<reference evidence="1 2" key="1">
    <citation type="journal article" date="2021" name="Plant Biotechnol. J.">
        <title>Multi-omics assisted identification of the key and species-specific regulatory components of drought-tolerant mechanisms in Gossypium stocksii.</title>
        <authorList>
            <person name="Yu D."/>
            <person name="Ke L."/>
            <person name="Zhang D."/>
            <person name="Wu Y."/>
            <person name="Sun Y."/>
            <person name="Mei J."/>
            <person name="Sun J."/>
            <person name="Sun Y."/>
        </authorList>
    </citation>
    <scope>NUCLEOTIDE SEQUENCE [LARGE SCALE GENOMIC DNA]</scope>
    <source>
        <strain evidence="2">cv. E1</strain>
        <tissue evidence="1">Leaf</tissue>
    </source>
</reference>
<dbReference type="EMBL" id="JAIQCV010000008">
    <property type="protein sequence ID" value="KAH1072639.1"/>
    <property type="molecule type" value="Genomic_DNA"/>
</dbReference>
<gene>
    <name evidence="1" type="ORF">J1N35_024967</name>
</gene>
<protein>
    <submittedName>
        <fullName evidence="1">Uncharacterized protein</fullName>
    </submittedName>
</protein>
<dbReference type="AlphaFoldDB" id="A0A9D3V5I9"/>